<sequence>MDERMIKPMQWGNHGKELRKARAKLEAEIREALMLPTELMWLDSNMAIEMIDEQDEDKQSPWMFVWLVLWLWLVTM</sequence>
<name>A0A0F8X5D8_9ZZZZ</name>
<organism evidence="1">
    <name type="scientific">marine sediment metagenome</name>
    <dbReference type="NCBI Taxonomy" id="412755"/>
    <lineage>
        <taxon>unclassified sequences</taxon>
        <taxon>metagenomes</taxon>
        <taxon>ecological metagenomes</taxon>
    </lineage>
</organism>
<dbReference type="AlphaFoldDB" id="A0A0F8X5D8"/>
<dbReference type="EMBL" id="LAZR01061062">
    <property type="protein sequence ID" value="KKK64342.1"/>
    <property type="molecule type" value="Genomic_DNA"/>
</dbReference>
<accession>A0A0F8X5D8</accession>
<evidence type="ECO:0000313" key="1">
    <source>
        <dbReference type="EMBL" id="KKK64342.1"/>
    </source>
</evidence>
<gene>
    <name evidence="1" type="ORF">LCGC14_2985140</name>
</gene>
<proteinExistence type="predicted"/>
<comment type="caution">
    <text evidence="1">The sequence shown here is derived from an EMBL/GenBank/DDBJ whole genome shotgun (WGS) entry which is preliminary data.</text>
</comment>
<reference evidence="1" key="1">
    <citation type="journal article" date="2015" name="Nature">
        <title>Complex archaea that bridge the gap between prokaryotes and eukaryotes.</title>
        <authorList>
            <person name="Spang A."/>
            <person name="Saw J.H."/>
            <person name="Jorgensen S.L."/>
            <person name="Zaremba-Niedzwiedzka K."/>
            <person name="Martijn J."/>
            <person name="Lind A.E."/>
            <person name="van Eijk R."/>
            <person name="Schleper C."/>
            <person name="Guy L."/>
            <person name="Ettema T.J."/>
        </authorList>
    </citation>
    <scope>NUCLEOTIDE SEQUENCE</scope>
</reference>
<protein>
    <submittedName>
        <fullName evidence="1">Uncharacterized protein</fullName>
    </submittedName>
</protein>